<accession>A0A0F9EHK3</accession>
<gene>
    <name evidence="1" type="ORF">LCGC14_2366440</name>
</gene>
<sequence>MPSSSISNGDRRRLSGKVAIVGADESDEIGIVPGKSSLELHAEA</sequence>
<comment type="caution">
    <text evidence="1">The sequence shown here is derived from an EMBL/GenBank/DDBJ whole genome shotgun (WGS) entry which is preliminary data.</text>
</comment>
<evidence type="ECO:0000313" key="1">
    <source>
        <dbReference type="EMBL" id="KKL44365.1"/>
    </source>
</evidence>
<protein>
    <submittedName>
        <fullName evidence="1">Uncharacterized protein</fullName>
    </submittedName>
</protein>
<dbReference type="EMBL" id="LAZR01034785">
    <property type="protein sequence ID" value="KKL44365.1"/>
    <property type="molecule type" value="Genomic_DNA"/>
</dbReference>
<proteinExistence type="predicted"/>
<name>A0A0F9EHK3_9ZZZZ</name>
<dbReference type="AlphaFoldDB" id="A0A0F9EHK3"/>
<feature type="non-terminal residue" evidence="1">
    <location>
        <position position="44"/>
    </location>
</feature>
<reference evidence="1" key="1">
    <citation type="journal article" date="2015" name="Nature">
        <title>Complex archaea that bridge the gap between prokaryotes and eukaryotes.</title>
        <authorList>
            <person name="Spang A."/>
            <person name="Saw J.H."/>
            <person name="Jorgensen S.L."/>
            <person name="Zaremba-Niedzwiedzka K."/>
            <person name="Martijn J."/>
            <person name="Lind A.E."/>
            <person name="van Eijk R."/>
            <person name="Schleper C."/>
            <person name="Guy L."/>
            <person name="Ettema T.J."/>
        </authorList>
    </citation>
    <scope>NUCLEOTIDE SEQUENCE</scope>
</reference>
<organism evidence="1">
    <name type="scientific">marine sediment metagenome</name>
    <dbReference type="NCBI Taxonomy" id="412755"/>
    <lineage>
        <taxon>unclassified sequences</taxon>
        <taxon>metagenomes</taxon>
        <taxon>ecological metagenomes</taxon>
    </lineage>
</organism>